<feature type="compositionally biased region" description="Low complexity" evidence="2">
    <location>
        <begin position="216"/>
        <end position="232"/>
    </location>
</feature>
<feature type="region of interest" description="Disordered" evidence="2">
    <location>
        <begin position="576"/>
        <end position="651"/>
    </location>
</feature>
<evidence type="ECO:0000256" key="2">
    <source>
        <dbReference type="SAM" id="MobiDB-lite"/>
    </source>
</evidence>
<sequence>MTTYGRNRQSIANIEEELNSIFDKHPKSQINANGDPVIPADNLLDILHSFSELYDGQPLLSDEETAMLQSLLAQNPGLEVTPQILLGFIAEKTKHSTPPRSPGPNDMFGNDAGDEYDFEEDNRGRDDDRSGGGYGHSRSLSSDSDGTSYYPGSRPPSRGPMTPAKSPLDSERRQRSQPLVAAPPSSWSKRPTPAGRRKSDAGRGSDSEGGTPSAWNRSTSRNRQRQSSNPTSPSTPHRDLTFSSGSPPDYHPSPSSRPGSRAGFGGRSNSMDMGYSSPDDANHTVKSRPMSRYGYNNFGDISNMSSDSIANEVNTLLMPRPSSSQTDSDEEDEIVAGLVPDRSTASSTVSMEIHERMEALQRNNEELGRKLMEAERTLQNKLMEHETELEETHMRLEELRSELSLSNREEKELRAKDSRNMAQIATLEAEMAKIQKALDSAKATYSSLQKQYQEQCIVSEKYRDDLRRRDETIRSLRENAALFEIENAKWQKEHDTYEERLVSMEAELELAMQAHTQLDEQKQENMLLKETIDRMRYEMDEMRSAVTAAANMQSGTNSAAGTISKSLGAELAGKMRWEEEDSDSREHDTEEEIGSEASTAVDEEDDTEGEEDEDVIQTIITKRKRKVPSRAHELSSTRHEFSELKEYSDSSTQYDPTLFAVNHAMQTEAERNPIMATFSIQTDPEPVRVPTPPPRLPTPPPPRHMSEMEIQTELIEEEPSRSSSPGIQDESMASSSSTIIPAPSTPKAAHRALDTDDPPAYDKVHEETERLLCRWHNGAKTQPADNSITGEPFEFAGVQGGVSEEAVEDWNALKRELGVKCDVIEKVISASEVTSASSSSKLGKGKAPKNVNRSASGRFYNIYNTYVYGDKSSALGLSTHILLWVGASALALMAVSPYITPHYAVVPGGATYYDRAAWHSFNAIGGGGEGFGVAVGGGAGGGWLRPGGGGPDSLWGFFARAGGGAAARIARGWPA</sequence>
<proteinExistence type="predicted"/>
<dbReference type="Proteomes" id="UP000807306">
    <property type="component" value="Unassembled WGS sequence"/>
</dbReference>
<keyword evidence="1" id="KW-0175">Coiled coil</keyword>
<feature type="coiled-coil region" evidence="1">
    <location>
        <begin position="350"/>
        <end position="538"/>
    </location>
</feature>
<feature type="compositionally biased region" description="Basic and acidic residues" evidence="2">
    <location>
        <begin position="197"/>
        <end position="206"/>
    </location>
</feature>
<protein>
    <submittedName>
        <fullName evidence="3">Uncharacterized protein</fullName>
    </submittedName>
</protein>
<organism evidence="3 4">
    <name type="scientific">Crepidotus variabilis</name>
    <dbReference type="NCBI Taxonomy" id="179855"/>
    <lineage>
        <taxon>Eukaryota</taxon>
        <taxon>Fungi</taxon>
        <taxon>Dikarya</taxon>
        <taxon>Basidiomycota</taxon>
        <taxon>Agaricomycotina</taxon>
        <taxon>Agaricomycetes</taxon>
        <taxon>Agaricomycetidae</taxon>
        <taxon>Agaricales</taxon>
        <taxon>Agaricineae</taxon>
        <taxon>Crepidotaceae</taxon>
        <taxon>Crepidotus</taxon>
    </lineage>
</organism>
<feature type="compositionally biased region" description="Acidic residues" evidence="2">
    <location>
        <begin position="601"/>
        <end position="615"/>
    </location>
</feature>
<feature type="compositionally biased region" description="Low complexity" evidence="2">
    <location>
        <begin position="136"/>
        <end position="150"/>
    </location>
</feature>
<gene>
    <name evidence="3" type="ORF">CPB83DRAFT_416318</name>
</gene>
<dbReference type="AlphaFoldDB" id="A0A9P6ES46"/>
<feature type="region of interest" description="Disordered" evidence="2">
    <location>
        <begin position="93"/>
        <end position="291"/>
    </location>
</feature>
<feature type="compositionally biased region" description="Acidic residues" evidence="2">
    <location>
        <begin position="578"/>
        <end position="594"/>
    </location>
</feature>
<feature type="compositionally biased region" description="Basic and acidic residues" evidence="2">
    <location>
        <begin position="121"/>
        <end position="130"/>
    </location>
</feature>
<dbReference type="EMBL" id="MU157827">
    <property type="protein sequence ID" value="KAF9533935.1"/>
    <property type="molecule type" value="Genomic_DNA"/>
</dbReference>
<feature type="region of interest" description="Disordered" evidence="2">
    <location>
        <begin position="683"/>
        <end position="759"/>
    </location>
</feature>
<accession>A0A9P6ES46</accession>
<keyword evidence="4" id="KW-1185">Reference proteome</keyword>
<feature type="compositionally biased region" description="Pro residues" evidence="2">
    <location>
        <begin position="687"/>
        <end position="703"/>
    </location>
</feature>
<name>A0A9P6ES46_9AGAR</name>
<feature type="compositionally biased region" description="Basic and acidic residues" evidence="2">
    <location>
        <begin position="630"/>
        <end position="648"/>
    </location>
</feature>
<feature type="compositionally biased region" description="Low complexity" evidence="2">
    <location>
        <begin position="733"/>
        <end position="746"/>
    </location>
</feature>
<feature type="compositionally biased region" description="Low complexity" evidence="2">
    <location>
        <begin position="252"/>
        <end position="261"/>
    </location>
</feature>
<reference evidence="3" key="1">
    <citation type="submission" date="2020-11" db="EMBL/GenBank/DDBJ databases">
        <authorList>
            <consortium name="DOE Joint Genome Institute"/>
            <person name="Ahrendt S."/>
            <person name="Riley R."/>
            <person name="Andreopoulos W."/>
            <person name="Labutti K."/>
            <person name="Pangilinan J."/>
            <person name="Ruiz-Duenas F.J."/>
            <person name="Barrasa J.M."/>
            <person name="Sanchez-Garcia M."/>
            <person name="Camarero S."/>
            <person name="Miyauchi S."/>
            <person name="Serrano A."/>
            <person name="Linde D."/>
            <person name="Babiker R."/>
            <person name="Drula E."/>
            <person name="Ayuso-Fernandez I."/>
            <person name="Pacheco R."/>
            <person name="Padilla G."/>
            <person name="Ferreira P."/>
            <person name="Barriuso J."/>
            <person name="Kellner H."/>
            <person name="Castanera R."/>
            <person name="Alfaro M."/>
            <person name="Ramirez L."/>
            <person name="Pisabarro A.G."/>
            <person name="Kuo A."/>
            <person name="Tritt A."/>
            <person name="Lipzen A."/>
            <person name="He G."/>
            <person name="Yan M."/>
            <person name="Ng V."/>
            <person name="Cullen D."/>
            <person name="Martin F."/>
            <person name="Rosso M.-N."/>
            <person name="Henrissat B."/>
            <person name="Hibbett D."/>
            <person name="Martinez A.T."/>
            <person name="Grigoriev I.V."/>
        </authorList>
    </citation>
    <scope>NUCLEOTIDE SEQUENCE</scope>
    <source>
        <strain evidence="3">CBS 506.95</strain>
    </source>
</reference>
<evidence type="ECO:0000313" key="3">
    <source>
        <dbReference type="EMBL" id="KAF9533935.1"/>
    </source>
</evidence>
<comment type="caution">
    <text evidence="3">The sequence shown here is derived from an EMBL/GenBank/DDBJ whole genome shotgun (WGS) entry which is preliminary data.</text>
</comment>
<evidence type="ECO:0000256" key="1">
    <source>
        <dbReference type="SAM" id="Coils"/>
    </source>
</evidence>
<evidence type="ECO:0000313" key="4">
    <source>
        <dbReference type="Proteomes" id="UP000807306"/>
    </source>
</evidence>
<dbReference type="OrthoDB" id="432685at2759"/>